<dbReference type="EMBL" id="JACHEG010000001">
    <property type="protein sequence ID" value="MBB6160531.1"/>
    <property type="molecule type" value="Genomic_DNA"/>
</dbReference>
<sequence length="394" mass="43503">MAKEKLTKTKIEKLTKPGVYSDGAGLFLRVRVGGSKSWHFIWKKDGKRSEKALGPYPGFSTRPVTLELAREKADEIRERLARGQDVESDKEKGERPTFRDIMRDVIDIKQKASKNAKHAAQWAMTLETYAKALHARPVGEITLANVADCLKPIWSEKPETADRTRMRIATVMDAAKVHGHYQGDNPAAWKGGLEHLLPARSKLTRGHHAALDYKAMPKTMKALRASSGVSARAVEFAALTAGRSGEIRGAVWGEIDFDAAVWIIPKERMKAGVEHRVPLSARAVEILREREPHATGALIFEGGKEGQPISDTAMVKALRLASGTGDTLHGLRSTFRDWAGDETHYPRDVAEAALAHAVRDKTEAAYRRSDALGKRRALMTDWAAYCGKDAEPKS</sequence>
<dbReference type="RefSeq" id="WP_183989275.1">
    <property type="nucleotide sequence ID" value="NZ_BMHW01000001.1"/>
</dbReference>
<proteinExistence type="inferred from homology"/>
<reference evidence="6 7" key="1">
    <citation type="submission" date="2020-08" db="EMBL/GenBank/DDBJ databases">
        <title>Genomic Encyclopedia of Type Strains, Phase IV (KMG-IV): sequencing the most valuable type-strain genomes for metagenomic binning, comparative biology and taxonomic classification.</title>
        <authorList>
            <person name="Goeker M."/>
        </authorList>
    </citation>
    <scope>NUCLEOTIDE SEQUENCE [LARGE SCALE GENOMIC DNA]</scope>
    <source>
        <strain evidence="6 7">DSM 100734</strain>
    </source>
</reference>
<dbReference type="InterPro" id="IPR050808">
    <property type="entry name" value="Phage_Integrase"/>
</dbReference>
<evidence type="ECO:0000256" key="4">
    <source>
        <dbReference type="ARBA" id="ARBA00023172"/>
    </source>
</evidence>
<dbReference type="GO" id="GO:0015074">
    <property type="term" value="P:DNA integration"/>
    <property type="evidence" value="ECO:0007669"/>
    <property type="project" value="UniProtKB-KW"/>
</dbReference>
<dbReference type="InterPro" id="IPR010998">
    <property type="entry name" value="Integrase_recombinase_N"/>
</dbReference>
<keyword evidence="7" id="KW-1185">Reference proteome</keyword>
<comment type="caution">
    <text evidence="6">The sequence shown here is derived from an EMBL/GenBank/DDBJ whole genome shotgun (WGS) entry which is preliminary data.</text>
</comment>
<organism evidence="6 7">
    <name type="scientific">Rhizobium wenxiniae</name>
    <dbReference type="NCBI Taxonomy" id="1737357"/>
    <lineage>
        <taxon>Bacteria</taxon>
        <taxon>Pseudomonadati</taxon>
        <taxon>Pseudomonadota</taxon>
        <taxon>Alphaproteobacteria</taxon>
        <taxon>Hyphomicrobiales</taxon>
        <taxon>Rhizobiaceae</taxon>
        <taxon>Rhizobium/Agrobacterium group</taxon>
        <taxon>Rhizobium</taxon>
    </lineage>
</organism>
<dbReference type="Pfam" id="PF22022">
    <property type="entry name" value="Phage_int_M"/>
    <property type="match status" value="1"/>
</dbReference>
<keyword evidence="4" id="KW-0233">DNA recombination</keyword>
<dbReference type="InterPro" id="IPR011010">
    <property type="entry name" value="DNA_brk_join_enz"/>
</dbReference>
<evidence type="ECO:0000256" key="3">
    <source>
        <dbReference type="ARBA" id="ARBA00023125"/>
    </source>
</evidence>
<keyword evidence="2" id="KW-0229">DNA integration</keyword>
<dbReference type="GO" id="GO:0003677">
    <property type="term" value="F:DNA binding"/>
    <property type="evidence" value="ECO:0007669"/>
    <property type="project" value="UniProtKB-KW"/>
</dbReference>
<dbReference type="Gene3D" id="3.30.160.390">
    <property type="entry name" value="Integrase, DNA-binding domain"/>
    <property type="match status" value="1"/>
</dbReference>
<dbReference type="PROSITE" id="PS51898">
    <property type="entry name" value="TYR_RECOMBINASE"/>
    <property type="match status" value="1"/>
</dbReference>
<dbReference type="GO" id="GO:0006310">
    <property type="term" value="P:DNA recombination"/>
    <property type="evidence" value="ECO:0007669"/>
    <property type="project" value="UniProtKB-KW"/>
</dbReference>
<evidence type="ECO:0000256" key="1">
    <source>
        <dbReference type="ARBA" id="ARBA00008857"/>
    </source>
</evidence>
<comment type="similarity">
    <text evidence="1">Belongs to the 'phage' integrase family.</text>
</comment>
<gene>
    <name evidence="6" type="ORF">HNQ72_000328</name>
</gene>
<dbReference type="InterPro" id="IPR025166">
    <property type="entry name" value="Integrase_DNA_bind_dom"/>
</dbReference>
<dbReference type="InterPro" id="IPR053876">
    <property type="entry name" value="Phage_int_M"/>
</dbReference>
<evidence type="ECO:0000313" key="6">
    <source>
        <dbReference type="EMBL" id="MBB6160531.1"/>
    </source>
</evidence>
<feature type="domain" description="Tyr recombinase" evidence="5">
    <location>
        <begin position="206"/>
        <end position="379"/>
    </location>
</feature>
<dbReference type="AlphaFoldDB" id="A0A7W9Y1Y7"/>
<dbReference type="InterPro" id="IPR013762">
    <property type="entry name" value="Integrase-like_cat_sf"/>
</dbReference>
<dbReference type="PANTHER" id="PTHR30629">
    <property type="entry name" value="PROPHAGE INTEGRASE"/>
    <property type="match status" value="1"/>
</dbReference>
<dbReference type="Gene3D" id="1.10.150.130">
    <property type="match status" value="1"/>
</dbReference>
<dbReference type="SUPFAM" id="SSF56349">
    <property type="entry name" value="DNA breaking-rejoining enzymes"/>
    <property type="match status" value="1"/>
</dbReference>
<dbReference type="CDD" id="cd00801">
    <property type="entry name" value="INT_P4_C"/>
    <property type="match status" value="1"/>
</dbReference>
<dbReference type="Proteomes" id="UP000547879">
    <property type="component" value="Unassembled WGS sequence"/>
</dbReference>
<keyword evidence="3" id="KW-0238">DNA-binding</keyword>
<dbReference type="Gene3D" id="1.10.443.10">
    <property type="entry name" value="Intergrase catalytic core"/>
    <property type="match status" value="1"/>
</dbReference>
<protein>
    <submittedName>
        <fullName evidence="6">Integrase</fullName>
    </submittedName>
</protein>
<evidence type="ECO:0000313" key="7">
    <source>
        <dbReference type="Proteomes" id="UP000547879"/>
    </source>
</evidence>
<dbReference type="PANTHER" id="PTHR30629:SF2">
    <property type="entry name" value="PROPHAGE INTEGRASE INTS-RELATED"/>
    <property type="match status" value="1"/>
</dbReference>
<dbReference type="InterPro" id="IPR038488">
    <property type="entry name" value="Integrase_DNA-bd_sf"/>
</dbReference>
<evidence type="ECO:0000259" key="5">
    <source>
        <dbReference type="PROSITE" id="PS51898"/>
    </source>
</evidence>
<evidence type="ECO:0000256" key="2">
    <source>
        <dbReference type="ARBA" id="ARBA00022908"/>
    </source>
</evidence>
<dbReference type="Pfam" id="PF00589">
    <property type="entry name" value="Phage_integrase"/>
    <property type="match status" value="1"/>
</dbReference>
<accession>A0A7W9Y1Y7</accession>
<dbReference type="InterPro" id="IPR002104">
    <property type="entry name" value="Integrase_catalytic"/>
</dbReference>
<name>A0A7W9Y1Y7_9HYPH</name>
<dbReference type="Pfam" id="PF13356">
    <property type="entry name" value="Arm-DNA-bind_3"/>
    <property type="match status" value="1"/>
</dbReference>